<protein>
    <submittedName>
        <fullName evidence="2">Uncharacterized protein</fullName>
    </submittedName>
</protein>
<reference evidence="3" key="1">
    <citation type="journal article" date="2019" name="Int. J. Syst. Evol. Microbiol.">
        <title>The Global Catalogue of Microorganisms (GCM) 10K type strain sequencing project: providing services to taxonomists for standard genome sequencing and annotation.</title>
        <authorList>
            <consortium name="The Broad Institute Genomics Platform"/>
            <consortium name="The Broad Institute Genome Sequencing Center for Infectious Disease"/>
            <person name="Wu L."/>
            <person name="Ma J."/>
        </authorList>
    </citation>
    <scope>NUCLEOTIDE SEQUENCE [LARGE SCALE GENOMIC DNA]</scope>
    <source>
        <strain evidence="3">JCM 16548</strain>
    </source>
</reference>
<evidence type="ECO:0000256" key="1">
    <source>
        <dbReference type="SAM" id="MobiDB-lite"/>
    </source>
</evidence>
<feature type="region of interest" description="Disordered" evidence="1">
    <location>
        <begin position="33"/>
        <end position="62"/>
    </location>
</feature>
<dbReference type="EMBL" id="BAAAYX010000009">
    <property type="protein sequence ID" value="GAA3705305.1"/>
    <property type="molecule type" value="Genomic_DNA"/>
</dbReference>
<evidence type="ECO:0000313" key="3">
    <source>
        <dbReference type="Proteomes" id="UP001500051"/>
    </source>
</evidence>
<dbReference type="Proteomes" id="UP001500051">
    <property type="component" value="Unassembled WGS sequence"/>
</dbReference>
<sequence>MYDTHQQALGLSYAVDQLALSLHAAKAAEHQQALREQRLERRAQRRQRRADRRGQEAYTTAV</sequence>
<gene>
    <name evidence="2" type="ORF">GCM10022204_23470</name>
</gene>
<evidence type="ECO:0000313" key="2">
    <source>
        <dbReference type="EMBL" id="GAA3705305.1"/>
    </source>
</evidence>
<comment type="caution">
    <text evidence="2">The sequence shown here is derived from an EMBL/GenBank/DDBJ whole genome shotgun (WGS) entry which is preliminary data.</text>
</comment>
<proteinExistence type="predicted"/>
<keyword evidence="3" id="KW-1185">Reference proteome</keyword>
<accession>A0ABP7DGD2</accession>
<name>A0ABP7DGD2_9ACTN</name>
<feature type="compositionally biased region" description="Basic and acidic residues" evidence="1">
    <location>
        <begin position="33"/>
        <end position="42"/>
    </location>
</feature>
<organism evidence="2 3">
    <name type="scientific">Microlunatus aurantiacus</name>
    <dbReference type="NCBI Taxonomy" id="446786"/>
    <lineage>
        <taxon>Bacteria</taxon>
        <taxon>Bacillati</taxon>
        <taxon>Actinomycetota</taxon>
        <taxon>Actinomycetes</taxon>
        <taxon>Propionibacteriales</taxon>
        <taxon>Propionibacteriaceae</taxon>
        <taxon>Microlunatus</taxon>
    </lineage>
</organism>
<dbReference type="RefSeq" id="WP_344812548.1">
    <property type="nucleotide sequence ID" value="NZ_BAAAYX010000009.1"/>
</dbReference>